<dbReference type="Gene3D" id="3.40.1280.10">
    <property type="match status" value="1"/>
</dbReference>
<dbReference type="PANTHER" id="PTHR42786">
    <property type="entry name" value="TRNA/RRNA METHYLTRANSFERASE"/>
    <property type="match status" value="1"/>
</dbReference>
<evidence type="ECO:0000259" key="6">
    <source>
        <dbReference type="Pfam" id="PF00588"/>
    </source>
</evidence>
<comment type="subunit">
    <text evidence="5">Homodimer.</text>
</comment>
<dbReference type="InterPro" id="IPR029028">
    <property type="entry name" value="Alpha/beta_knot_MTases"/>
</dbReference>
<sequence>MLSNVRIVLVGTTHPGNIGSAARAMKTMGLSQLFLAEPKVAPDGQSIALAAGASDLLKNLVVTDDLASAIADCSLVIGTSARSRTLSWPMLDAREAGVKLASEANTGPVALVFGRENSGLSNEELQMCHYHVCIPANPEYSSLNLAQAVQLLSYETRMAHLAQTEQPSPEAEVEYPTQGQMEGLYQHLEQTLSHTGFIIKAHPGQVMNKLRRLFNRARPEQTELAILRGVLTSVDKTTGRKKGS</sequence>
<dbReference type="PIRSF" id="PIRSF004808">
    <property type="entry name" value="LasT"/>
    <property type="match status" value="1"/>
</dbReference>
<comment type="function">
    <text evidence="5">Catalyzes the formation of 2'O-methylated cytidine (Cm32) or 2'O-methylated uridine (Um32) at position 32 in tRNA.</text>
</comment>
<organism evidence="7 8">
    <name type="scientific">Ferrimonas balearica (strain DSM 9799 / CCM 4581 / KCTC 23876 / PAT)</name>
    <dbReference type="NCBI Taxonomy" id="550540"/>
    <lineage>
        <taxon>Bacteria</taxon>
        <taxon>Pseudomonadati</taxon>
        <taxon>Pseudomonadota</taxon>
        <taxon>Gammaproteobacteria</taxon>
        <taxon>Alteromonadales</taxon>
        <taxon>Ferrimonadaceae</taxon>
        <taxon>Ferrimonas</taxon>
    </lineage>
</organism>
<reference evidence="7 8" key="1">
    <citation type="journal article" date="2010" name="Stand. Genomic Sci.">
        <title>Complete genome sequence of Ferrimonas balearica type strain (PAT).</title>
        <authorList>
            <person name="Nolan M."/>
            <person name="Sikorski J."/>
            <person name="Davenport K."/>
            <person name="Lucas S."/>
            <person name="Glavina Del Rio T."/>
            <person name="Tice H."/>
            <person name="Cheng J."/>
            <person name="Goodwin L."/>
            <person name="Pitluck S."/>
            <person name="Liolios K."/>
            <person name="Ivanova N."/>
            <person name="Mavromatis K."/>
            <person name="Ovchinnikova G."/>
            <person name="Pati A."/>
            <person name="Chen A."/>
            <person name="Palaniappan K."/>
            <person name="Land M."/>
            <person name="Hauser L."/>
            <person name="Chang Y."/>
            <person name="Jeffries C."/>
            <person name="Tapia R."/>
            <person name="Brettin T."/>
            <person name="Detter J."/>
            <person name="Han C."/>
            <person name="Yasawong M."/>
            <person name="Rohde M."/>
            <person name="Tindall B."/>
            <person name="Goker M."/>
            <person name="Woyke T."/>
            <person name="Bristow J."/>
            <person name="Eisen J."/>
            <person name="Markowitz V."/>
            <person name="Hugenholtz P."/>
            <person name="Kyrpides N."/>
            <person name="Klenk H."/>
            <person name="Lapidus A."/>
        </authorList>
    </citation>
    <scope>NUCLEOTIDE SEQUENCE [LARGE SCALE GENOMIC DNA]</scope>
    <source>
        <strain evidence="8">DSM 9799 / CCM 4581 / KCTC 23876 / PAT</strain>
    </source>
</reference>
<evidence type="ECO:0000256" key="3">
    <source>
        <dbReference type="ARBA" id="ARBA00022679"/>
    </source>
</evidence>
<dbReference type="EMBL" id="CP002209">
    <property type="protein sequence ID" value="ADN76964.1"/>
    <property type="molecule type" value="Genomic_DNA"/>
</dbReference>
<dbReference type="PANTHER" id="PTHR42786:SF2">
    <property type="entry name" value="TRNA (CYTIDINE_URIDINE-2'-O-)-METHYLTRANSFERASE TRMJ"/>
    <property type="match status" value="1"/>
</dbReference>
<dbReference type="AlphaFoldDB" id="E1SRP3"/>
<dbReference type="FunFam" id="3.40.1280.10:FF:000006">
    <property type="entry name" value="Uncharacterized tRNA/rRNA methyltransferase HI_0380"/>
    <property type="match status" value="1"/>
</dbReference>
<dbReference type="NCBIfam" id="NF011694">
    <property type="entry name" value="PRK15114.1"/>
    <property type="match status" value="1"/>
</dbReference>
<dbReference type="InterPro" id="IPR001537">
    <property type="entry name" value="SpoU_MeTrfase"/>
</dbReference>
<evidence type="ECO:0000256" key="4">
    <source>
        <dbReference type="ARBA" id="ARBA00022691"/>
    </source>
</evidence>
<dbReference type="OrthoDB" id="9806346at2"/>
<dbReference type="EC" id="2.1.1.200" evidence="5"/>
<dbReference type="InterPro" id="IPR029026">
    <property type="entry name" value="tRNA_m1G_MTases_N"/>
</dbReference>
<keyword evidence="5" id="KW-0819">tRNA processing</keyword>
<dbReference type="InterPro" id="IPR004384">
    <property type="entry name" value="RNA_MeTrfase_TrmJ/LasT"/>
</dbReference>
<dbReference type="CDD" id="cd18093">
    <property type="entry name" value="SpoU-like_TrmJ"/>
    <property type="match status" value="1"/>
</dbReference>
<comment type="subcellular location">
    <subcellularLocation>
        <location evidence="5">Cytoplasm</location>
    </subcellularLocation>
</comment>
<keyword evidence="4 5" id="KW-0949">S-adenosyl-L-methionine</keyword>
<dbReference type="Gene3D" id="1.10.8.590">
    <property type="match status" value="1"/>
</dbReference>
<evidence type="ECO:0000256" key="5">
    <source>
        <dbReference type="RuleBase" id="RU362024"/>
    </source>
</evidence>
<dbReference type="Pfam" id="PF00588">
    <property type="entry name" value="SpoU_methylase"/>
    <property type="match status" value="1"/>
</dbReference>
<evidence type="ECO:0000256" key="2">
    <source>
        <dbReference type="ARBA" id="ARBA00022603"/>
    </source>
</evidence>
<dbReference type="HOGENOM" id="CLU_056931_0_1_6"/>
<evidence type="ECO:0000313" key="7">
    <source>
        <dbReference type="EMBL" id="ADN76964.1"/>
    </source>
</evidence>
<dbReference type="GeneID" id="67182986"/>
<dbReference type="SUPFAM" id="SSF75217">
    <property type="entry name" value="alpha/beta knot"/>
    <property type="match status" value="1"/>
</dbReference>
<dbReference type="GO" id="GO:0002128">
    <property type="term" value="P:tRNA nucleoside ribose methylation"/>
    <property type="evidence" value="ECO:0007669"/>
    <property type="project" value="TreeGrafter"/>
</dbReference>
<dbReference type="KEGG" id="fbl:Fbal_2762"/>
<dbReference type="GO" id="GO:0005829">
    <property type="term" value="C:cytosol"/>
    <property type="evidence" value="ECO:0007669"/>
    <property type="project" value="TreeGrafter"/>
</dbReference>
<dbReference type="GO" id="GO:0003723">
    <property type="term" value="F:RNA binding"/>
    <property type="evidence" value="ECO:0007669"/>
    <property type="project" value="InterPro"/>
</dbReference>
<feature type="domain" description="tRNA/rRNA methyltransferase SpoU type" evidence="6">
    <location>
        <begin position="5"/>
        <end position="154"/>
    </location>
</feature>
<comment type="catalytic activity">
    <reaction evidence="5">
        <text>uridine(32) in tRNA + S-adenosyl-L-methionine = 2'-O-methyluridine(32) in tRNA + S-adenosyl-L-homocysteine + H(+)</text>
        <dbReference type="Rhea" id="RHEA:42936"/>
        <dbReference type="Rhea" id="RHEA-COMP:10107"/>
        <dbReference type="Rhea" id="RHEA-COMP:10290"/>
        <dbReference type="ChEBI" id="CHEBI:15378"/>
        <dbReference type="ChEBI" id="CHEBI:57856"/>
        <dbReference type="ChEBI" id="CHEBI:59789"/>
        <dbReference type="ChEBI" id="CHEBI:65315"/>
        <dbReference type="ChEBI" id="CHEBI:74478"/>
        <dbReference type="EC" id="2.1.1.200"/>
    </reaction>
</comment>
<name>E1SRP3_FERBD</name>
<keyword evidence="8" id="KW-1185">Reference proteome</keyword>
<keyword evidence="5" id="KW-0963">Cytoplasm</keyword>
<dbReference type="eggNOG" id="COG0565">
    <property type="taxonomic scope" value="Bacteria"/>
</dbReference>
<proteinExistence type="inferred from homology"/>
<dbReference type="NCBIfam" id="TIGR00050">
    <property type="entry name" value="rRNA_methyl_1"/>
    <property type="match status" value="1"/>
</dbReference>
<dbReference type="Proteomes" id="UP000006683">
    <property type="component" value="Chromosome"/>
</dbReference>
<gene>
    <name evidence="5" type="primary">trmJ</name>
    <name evidence="7" type="ordered locus">Fbal_2762</name>
</gene>
<evidence type="ECO:0000313" key="8">
    <source>
        <dbReference type="Proteomes" id="UP000006683"/>
    </source>
</evidence>
<evidence type="ECO:0000256" key="1">
    <source>
        <dbReference type="ARBA" id="ARBA00007228"/>
    </source>
</evidence>
<accession>E1SRP3</accession>
<protein>
    <recommendedName>
        <fullName evidence="5">tRNA (cytidine/uridine-2'-O-)-methyltransferase TrmJ</fullName>
        <ecNumber evidence="5">2.1.1.200</ecNumber>
    </recommendedName>
    <alternativeName>
        <fullName evidence="5">tRNA (cytidine(32)/uridine(32)-2'-O)-methyltransferase</fullName>
    </alternativeName>
    <alternativeName>
        <fullName evidence="5">tRNA Cm32/Um32 methyltransferase</fullName>
    </alternativeName>
</protein>
<dbReference type="GO" id="GO:0160206">
    <property type="term" value="F:tRNA (cytidine(32)/uridine(32)-2'-O)-methyltransferase activity"/>
    <property type="evidence" value="ECO:0007669"/>
    <property type="project" value="UniProtKB-EC"/>
</dbReference>
<dbReference type="RefSeq" id="WP_013346270.1">
    <property type="nucleotide sequence ID" value="NC_014541.1"/>
</dbReference>
<dbReference type="GO" id="GO:0106339">
    <property type="term" value="F:tRNA (cytidine(32)-2'-O)-methyltransferase activity"/>
    <property type="evidence" value="ECO:0007669"/>
    <property type="project" value="RHEA"/>
</dbReference>
<keyword evidence="2 5" id="KW-0489">Methyltransferase</keyword>
<comment type="catalytic activity">
    <reaction evidence="5">
        <text>cytidine(32) in tRNA + S-adenosyl-L-methionine = 2'-O-methylcytidine(32) in tRNA + S-adenosyl-L-homocysteine + H(+)</text>
        <dbReference type="Rhea" id="RHEA:42932"/>
        <dbReference type="Rhea" id="RHEA-COMP:10288"/>
        <dbReference type="Rhea" id="RHEA-COMP:10289"/>
        <dbReference type="ChEBI" id="CHEBI:15378"/>
        <dbReference type="ChEBI" id="CHEBI:57856"/>
        <dbReference type="ChEBI" id="CHEBI:59789"/>
        <dbReference type="ChEBI" id="CHEBI:74495"/>
        <dbReference type="ChEBI" id="CHEBI:82748"/>
        <dbReference type="EC" id="2.1.1.200"/>
    </reaction>
</comment>
<comment type="similarity">
    <text evidence="1">Belongs to the class IV-like SAM-binding methyltransferase superfamily. RNA methyltransferase TrmH family.</text>
</comment>
<dbReference type="STRING" id="550540.Fbal_2762"/>
<keyword evidence="3 7" id="KW-0808">Transferase</keyword>